<accession>A0A1B0C5Y0</accession>
<keyword evidence="2" id="KW-1185">Reference proteome</keyword>
<dbReference type="AlphaFoldDB" id="A0A1B0C5Y0"/>
<dbReference type="Proteomes" id="UP000092460">
    <property type="component" value="Unassembled WGS sequence"/>
</dbReference>
<sequence>MTAVRLDLQRANTSQEWTQATSSSMMGIVISNYFLKPFTESTQIKYGVDYLFITVTTATTNVAHMSFDAI</sequence>
<evidence type="ECO:0000313" key="1">
    <source>
        <dbReference type="EnsemblMetazoa" id="GPPI050030-PA"/>
    </source>
</evidence>
<evidence type="ECO:0000313" key="2">
    <source>
        <dbReference type="Proteomes" id="UP000092460"/>
    </source>
</evidence>
<reference evidence="2" key="1">
    <citation type="submission" date="2015-01" db="EMBL/GenBank/DDBJ databases">
        <authorList>
            <person name="Aksoy S."/>
            <person name="Warren W."/>
            <person name="Wilson R.K."/>
        </authorList>
    </citation>
    <scope>NUCLEOTIDE SEQUENCE [LARGE SCALE GENOMIC DNA]</scope>
    <source>
        <strain evidence="2">IAEA</strain>
    </source>
</reference>
<proteinExistence type="predicted"/>
<reference evidence="1" key="2">
    <citation type="submission" date="2020-05" db="UniProtKB">
        <authorList>
            <consortium name="EnsemblMetazoa"/>
        </authorList>
    </citation>
    <scope>IDENTIFICATION</scope>
    <source>
        <strain evidence="1">IAEA</strain>
    </source>
</reference>
<dbReference type="EMBL" id="JXJN01026316">
    <property type="status" value="NOT_ANNOTATED_CDS"/>
    <property type="molecule type" value="Genomic_DNA"/>
</dbReference>
<protein>
    <submittedName>
        <fullName evidence="1">Uncharacterized protein</fullName>
    </submittedName>
</protein>
<dbReference type="VEuPathDB" id="VectorBase:GPPI050030"/>
<organism evidence="1 2">
    <name type="scientific">Glossina palpalis gambiensis</name>
    <dbReference type="NCBI Taxonomy" id="67801"/>
    <lineage>
        <taxon>Eukaryota</taxon>
        <taxon>Metazoa</taxon>
        <taxon>Ecdysozoa</taxon>
        <taxon>Arthropoda</taxon>
        <taxon>Hexapoda</taxon>
        <taxon>Insecta</taxon>
        <taxon>Pterygota</taxon>
        <taxon>Neoptera</taxon>
        <taxon>Endopterygota</taxon>
        <taxon>Diptera</taxon>
        <taxon>Brachycera</taxon>
        <taxon>Muscomorpha</taxon>
        <taxon>Hippoboscoidea</taxon>
        <taxon>Glossinidae</taxon>
        <taxon>Glossina</taxon>
    </lineage>
</organism>
<name>A0A1B0C5Y0_9MUSC</name>
<dbReference type="EnsemblMetazoa" id="GPPI050030-RA">
    <property type="protein sequence ID" value="GPPI050030-PA"/>
    <property type="gene ID" value="GPPI050030"/>
</dbReference>